<evidence type="ECO:0000256" key="1">
    <source>
        <dbReference type="SAM" id="MobiDB-lite"/>
    </source>
</evidence>
<sequence>MGQTTMTDAKIPHSEPQPLPGEHSCREVLQHALVELHQWEAYEHAKEEEWFEVDDPEMYAYHRGYERGVERSLSILENALKAAGNEEAVEKPGQQTDTST</sequence>
<dbReference type="RefSeq" id="WP_008478874.1">
    <property type="nucleotide sequence ID" value="NZ_CAGS01000294.1"/>
</dbReference>
<name>I4EIU5_9BACT</name>
<protein>
    <submittedName>
        <fullName evidence="2">Uncharacterized protein</fullName>
    </submittedName>
</protein>
<dbReference type="Proteomes" id="UP000004221">
    <property type="component" value="Unassembled WGS sequence"/>
</dbReference>
<dbReference type="AlphaFoldDB" id="I4EIU5"/>
<accession>I4EIU5</accession>
<organism evidence="2 3">
    <name type="scientific">Nitrolancea hollandica Lb</name>
    <dbReference type="NCBI Taxonomy" id="1129897"/>
    <lineage>
        <taxon>Bacteria</taxon>
        <taxon>Pseudomonadati</taxon>
        <taxon>Thermomicrobiota</taxon>
        <taxon>Thermomicrobia</taxon>
        <taxon>Sphaerobacterales</taxon>
        <taxon>Sphaerobacterineae</taxon>
        <taxon>Sphaerobacteraceae</taxon>
        <taxon>Nitrolancea</taxon>
    </lineage>
</organism>
<comment type="caution">
    <text evidence="2">The sequence shown here is derived from an EMBL/GenBank/DDBJ whole genome shotgun (WGS) entry which is preliminary data.</text>
</comment>
<feature type="region of interest" description="Disordered" evidence="1">
    <location>
        <begin position="1"/>
        <end position="22"/>
    </location>
</feature>
<keyword evidence="3" id="KW-1185">Reference proteome</keyword>
<evidence type="ECO:0000313" key="3">
    <source>
        <dbReference type="Proteomes" id="UP000004221"/>
    </source>
</evidence>
<reference evidence="2 3" key="1">
    <citation type="journal article" date="2012" name="ISME J.">
        <title>Nitrification expanded: discovery, physiology and genomics of a nitrite-oxidizing bacterium from the phylum Chloroflexi.</title>
        <authorList>
            <person name="Sorokin D.Y."/>
            <person name="Lucker S."/>
            <person name="Vejmelkova D."/>
            <person name="Kostrikina N.A."/>
            <person name="Kleerebezem R."/>
            <person name="Rijpstra W.I."/>
            <person name="Damste J.S."/>
            <person name="Le Paslier D."/>
            <person name="Muyzer G."/>
            <person name="Wagner M."/>
            <person name="van Loosdrecht M.C."/>
            <person name="Daims H."/>
        </authorList>
    </citation>
    <scope>NUCLEOTIDE SEQUENCE [LARGE SCALE GENOMIC DNA]</scope>
    <source>
        <strain evidence="3">none</strain>
    </source>
</reference>
<gene>
    <name evidence="2" type="ORF">NITHO_3630013</name>
</gene>
<proteinExistence type="predicted"/>
<dbReference type="EMBL" id="CAGS01000294">
    <property type="protein sequence ID" value="CCF84607.1"/>
    <property type="molecule type" value="Genomic_DNA"/>
</dbReference>
<evidence type="ECO:0000313" key="2">
    <source>
        <dbReference type="EMBL" id="CCF84607.1"/>
    </source>
</evidence>